<evidence type="ECO:0008006" key="12">
    <source>
        <dbReference type="Google" id="ProtNLM"/>
    </source>
</evidence>
<dbReference type="InterPro" id="IPR001128">
    <property type="entry name" value="Cyt_P450"/>
</dbReference>
<proteinExistence type="inferred from homology"/>
<name>A0AAD4CBT5_ASPNN</name>
<keyword evidence="11" id="KW-1185">Reference proteome</keyword>
<dbReference type="Gene3D" id="1.10.630.10">
    <property type="entry name" value="Cytochrome P450"/>
    <property type="match status" value="1"/>
</dbReference>
<comment type="cofactor">
    <cofactor evidence="1 7">
        <name>heme</name>
        <dbReference type="ChEBI" id="CHEBI:30413"/>
    </cofactor>
</comment>
<keyword evidence="9" id="KW-0472">Membrane</keyword>
<comment type="caution">
    <text evidence="10">The sequence shown here is derived from an EMBL/GenBank/DDBJ whole genome shotgun (WGS) entry which is preliminary data.</text>
</comment>
<evidence type="ECO:0000256" key="7">
    <source>
        <dbReference type="PIRSR" id="PIRSR602403-1"/>
    </source>
</evidence>
<keyword evidence="4 8" id="KW-0560">Oxidoreductase</keyword>
<comment type="similarity">
    <text evidence="2 8">Belongs to the cytochrome P450 family.</text>
</comment>
<evidence type="ECO:0000256" key="5">
    <source>
        <dbReference type="ARBA" id="ARBA00023004"/>
    </source>
</evidence>
<sequence>MAALSTLFDVLRRWAIQNPLLGTIGMIFALAVSYTVLQIYTNLIASPLRSIPGPRLFALTKWRLAYEDYRGARTRYVNDLHRKYGEVVRVGPNEISFNSLSALKTIYGAGTVFQRHRFYRMFDAYGRQNMFSVASSVAHRDRKKLLNHAYSKTVVLSPQNSGMIEDKTRKFLSLVDNDSKDGILETFNSLHYFSMDSITQFIYGKTGGATTALTEPKNRDLLDDIINSTRRKLSFFAIHFPRLTNWLYSRQGFMESVVTNFCLLPMAKPSTYTGIRRHALLAAENLRDQDLDVTVSIAARLFNVMRTQTKGPTIDHLDIASECADQFLAGIDTTSDTLMFAMFALSQRANQSFQDKLREEILTLSEDAVVDDVVSALAADKLPYLDAVIKETLRLYAPLPGTEPRWSETDEVIDGYSVPAETVVSLSPYCLHRNERVFKDPLEFNPDRWVGDPRDVAEMKKWFWAFSSGGRMCIGMHLAMAEMTTLLASVYRKYRTEIAPEFVDVTPGVTARYEVFYDERFSQMEEHTCWIRFVRV</sequence>
<evidence type="ECO:0000256" key="6">
    <source>
        <dbReference type="ARBA" id="ARBA00023033"/>
    </source>
</evidence>
<reference evidence="10" key="1">
    <citation type="journal article" date="2019" name="Beilstein J. Org. Chem.">
        <title>Nanangenines: drimane sesquiterpenoids as the dominant metabolite cohort of a novel Australian fungus, Aspergillus nanangensis.</title>
        <authorList>
            <person name="Lacey H.J."/>
            <person name="Gilchrist C.L.M."/>
            <person name="Crombie A."/>
            <person name="Kalaitzis J.A."/>
            <person name="Vuong D."/>
            <person name="Rutledge P.J."/>
            <person name="Turner P."/>
            <person name="Pitt J.I."/>
            <person name="Lacey E."/>
            <person name="Chooi Y.H."/>
            <person name="Piggott A.M."/>
        </authorList>
    </citation>
    <scope>NUCLEOTIDE SEQUENCE</scope>
    <source>
        <strain evidence="10">MST-FP2251</strain>
    </source>
</reference>
<gene>
    <name evidence="10" type="ORF">FE257_003574</name>
</gene>
<evidence type="ECO:0000256" key="9">
    <source>
        <dbReference type="SAM" id="Phobius"/>
    </source>
</evidence>
<protein>
    <recommendedName>
        <fullName evidence="12">Cytochrome P450</fullName>
    </recommendedName>
</protein>
<keyword evidence="5 7" id="KW-0408">Iron</keyword>
<dbReference type="InterPro" id="IPR017972">
    <property type="entry name" value="Cyt_P450_CS"/>
</dbReference>
<evidence type="ECO:0000256" key="1">
    <source>
        <dbReference type="ARBA" id="ARBA00001971"/>
    </source>
</evidence>
<accession>A0AAD4CBT5</accession>
<dbReference type="PRINTS" id="PR00465">
    <property type="entry name" value="EP450IV"/>
</dbReference>
<dbReference type="EMBL" id="VCAU01000169">
    <property type="protein sequence ID" value="KAF9883358.1"/>
    <property type="molecule type" value="Genomic_DNA"/>
</dbReference>
<dbReference type="InterPro" id="IPR002403">
    <property type="entry name" value="Cyt_P450_E_grp-IV"/>
</dbReference>
<keyword evidence="3 7" id="KW-0479">Metal-binding</keyword>
<dbReference type="Proteomes" id="UP001194746">
    <property type="component" value="Unassembled WGS sequence"/>
</dbReference>
<dbReference type="GO" id="GO:0004497">
    <property type="term" value="F:monooxygenase activity"/>
    <property type="evidence" value="ECO:0007669"/>
    <property type="project" value="UniProtKB-KW"/>
</dbReference>
<dbReference type="GO" id="GO:0020037">
    <property type="term" value="F:heme binding"/>
    <property type="evidence" value="ECO:0007669"/>
    <property type="project" value="InterPro"/>
</dbReference>
<evidence type="ECO:0000256" key="3">
    <source>
        <dbReference type="ARBA" id="ARBA00022723"/>
    </source>
</evidence>
<evidence type="ECO:0000256" key="8">
    <source>
        <dbReference type="RuleBase" id="RU000461"/>
    </source>
</evidence>
<keyword evidence="9" id="KW-1133">Transmembrane helix</keyword>
<dbReference type="SUPFAM" id="SSF48264">
    <property type="entry name" value="Cytochrome P450"/>
    <property type="match status" value="1"/>
</dbReference>
<dbReference type="PRINTS" id="PR00385">
    <property type="entry name" value="P450"/>
</dbReference>
<evidence type="ECO:0000256" key="4">
    <source>
        <dbReference type="ARBA" id="ARBA00023002"/>
    </source>
</evidence>
<dbReference type="InterPro" id="IPR036396">
    <property type="entry name" value="Cyt_P450_sf"/>
</dbReference>
<dbReference type="GO" id="GO:0016705">
    <property type="term" value="F:oxidoreductase activity, acting on paired donors, with incorporation or reduction of molecular oxygen"/>
    <property type="evidence" value="ECO:0007669"/>
    <property type="project" value="InterPro"/>
</dbReference>
<dbReference type="CDD" id="cd11059">
    <property type="entry name" value="CYP_fungal"/>
    <property type="match status" value="1"/>
</dbReference>
<keyword evidence="6 8" id="KW-0503">Monooxygenase</keyword>
<dbReference type="PANTHER" id="PTHR24305">
    <property type="entry name" value="CYTOCHROME P450"/>
    <property type="match status" value="1"/>
</dbReference>
<dbReference type="AlphaFoldDB" id="A0AAD4CBT5"/>
<dbReference type="PANTHER" id="PTHR24305:SF164">
    <property type="entry name" value="P450, PUTATIVE (EUROFUNG)-RELATED"/>
    <property type="match status" value="1"/>
</dbReference>
<dbReference type="InterPro" id="IPR050121">
    <property type="entry name" value="Cytochrome_P450_monoxygenase"/>
</dbReference>
<dbReference type="Pfam" id="PF00067">
    <property type="entry name" value="p450"/>
    <property type="match status" value="1"/>
</dbReference>
<organism evidence="10 11">
    <name type="scientific">Aspergillus nanangensis</name>
    <dbReference type="NCBI Taxonomy" id="2582783"/>
    <lineage>
        <taxon>Eukaryota</taxon>
        <taxon>Fungi</taxon>
        <taxon>Dikarya</taxon>
        <taxon>Ascomycota</taxon>
        <taxon>Pezizomycotina</taxon>
        <taxon>Eurotiomycetes</taxon>
        <taxon>Eurotiomycetidae</taxon>
        <taxon>Eurotiales</taxon>
        <taxon>Aspergillaceae</taxon>
        <taxon>Aspergillus</taxon>
        <taxon>Aspergillus subgen. Circumdati</taxon>
    </lineage>
</organism>
<evidence type="ECO:0000256" key="2">
    <source>
        <dbReference type="ARBA" id="ARBA00010617"/>
    </source>
</evidence>
<evidence type="ECO:0000313" key="11">
    <source>
        <dbReference type="Proteomes" id="UP001194746"/>
    </source>
</evidence>
<keyword evidence="7 8" id="KW-0349">Heme</keyword>
<feature type="transmembrane region" description="Helical" evidence="9">
    <location>
        <begin position="20"/>
        <end position="40"/>
    </location>
</feature>
<keyword evidence="9" id="KW-0812">Transmembrane</keyword>
<feature type="binding site" description="axial binding residue" evidence="7">
    <location>
        <position position="473"/>
    </location>
    <ligand>
        <name>heme</name>
        <dbReference type="ChEBI" id="CHEBI:30413"/>
    </ligand>
    <ligandPart>
        <name>Fe</name>
        <dbReference type="ChEBI" id="CHEBI:18248"/>
    </ligandPart>
</feature>
<reference evidence="10" key="2">
    <citation type="submission" date="2020-02" db="EMBL/GenBank/DDBJ databases">
        <authorList>
            <person name="Gilchrist C.L.M."/>
            <person name="Chooi Y.-H."/>
        </authorList>
    </citation>
    <scope>NUCLEOTIDE SEQUENCE</scope>
    <source>
        <strain evidence="10">MST-FP2251</strain>
    </source>
</reference>
<dbReference type="GO" id="GO:0005506">
    <property type="term" value="F:iron ion binding"/>
    <property type="evidence" value="ECO:0007669"/>
    <property type="project" value="InterPro"/>
</dbReference>
<evidence type="ECO:0000313" key="10">
    <source>
        <dbReference type="EMBL" id="KAF9883358.1"/>
    </source>
</evidence>
<dbReference type="PROSITE" id="PS00086">
    <property type="entry name" value="CYTOCHROME_P450"/>
    <property type="match status" value="1"/>
</dbReference>